<dbReference type="CDD" id="cd02932">
    <property type="entry name" value="OYE_YqiM_FMN"/>
    <property type="match status" value="1"/>
</dbReference>
<organism evidence="8 9">
    <name type="scientific">Cylindrobasidium torrendii FP15055 ss-10</name>
    <dbReference type="NCBI Taxonomy" id="1314674"/>
    <lineage>
        <taxon>Eukaryota</taxon>
        <taxon>Fungi</taxon>
        <taxon>Dikarya</taxon>
        <taxon>Basidiomycota</taxon>
        <taxon>Agaricomycotina</taxon>
        <taxon>Agaricomycetes</taxon>
        <taxon>Agaricomycetidae</taxon>
        <taxon>Agaricales</taxon>
        <taxon>Marasmiineae</taxon>
        <taxon>Physalacriaceae</taxon>
        <taxon>Cylindrobasidium</taxon>
    </lineage>
</organism>
<evidence type="ECO:0000256" key="3">
    <source>
        <dbReference type="ARBA" id="ARBA00022643"/>
    </source>
</evidence>
<accession>A0A0D7BJ69</accession>
<dbReference type="Pfam" id="PF00724">
    <property type="entry name" value="Oxidored_FMN"/>
    <property type="match status" value="1"/>
</dbReference>
<dbReference type="PANTHER" id="PTHR43303">
    <property type="entry name" value="NADPH DEHYDROGENASE C23G7.10C-RELATED"/>
    <property type="match status" value="1"/>
</dbReference>
<feature type="region of interest" description="Disordered" evidence="6">
    <location>
        <begin position="18"/>
        <end position="37"/>
    </location>
</feature>
<dbReference type="InterPro" id="IPR001155">
    <property type="entry name" value="OxRdtase_FMN_N"/>
</dbReference>
<keyword evidence="9" id="KW-1185">Reference proteome</keyword>
<evidence type="ECO:0000256" key="1">
    <source>
        <dbReference type="ARBA" id="ARBA00001917"/>
    </source>
</evidence>
<dbReference type="EMBL" id="KN880472">
    <property type="protein sequence ID" value="KIY70149.1"/>
    <property type="molecule type" value="Genomic_DNA"/>
</dbReference>
<evidence type="ECO:0000256" key="2">
    <source>
        <dbReference type="ARBA" id="ARBA00022630"/>
    </source>
</evidence>
<name>A0A0D7BJ69_9AGAR</name>
<dbReference type="PANTHER" id="PTHR43303:SF4">
    <property type="entry name" value="NADPH DEHYDROGENASE C23G7.10C-RELATED"/>
    <property type="match status" value="1"/>
</dbReference>
<dbReference type="Gene3D" id="3.20.20.70">
    <property type="entry name" value="Aldolase class I"/>
    <property type="match status" value="1"/>
</dbReference>
<keyword evidence="3" id="KW-0288">FMN</keyword>
<dbReference type="GO" id="GO:0050661">
    <property type="term" value="F:NADP binding"/>
    <property type="evidence" value="ECO:0007669"/>
    <property type="project" value="InterPro"/>
</dbReference>
<evidence type="ECO:0000256" key="6">
    <source>
        <dbReference type="SAM" id="MobiDB-lite"/>
    </source>
</evidence>
<evidence type="ECO:0000256" key="4">
    <source>
        <dbReference type="ARBA" id="ARBA00022857"/>
    </source>
</evidence>
<dbReference type="SUPFAM" id="SSF51395">
    <property type="entry name" value="FMN-linked oxidoreductases"/>
    <property type="match status" value="1"/>
</dbReference>
<proteinExistence type="predicted"/>
<evidence type="ECO:0000256" key="5">
    <source>
        <dbReference type="ARBA" id="ARBA00023002"/>
    </source>
</evidence>
<protein>
    <submittedName>
        <fullName evidence="8">FMN-linked oxidoreductase</fullName>
    </submittedName>
</protein>
<reference evidence="8 9" key="1">
    <citation type="journal article" date="2015" name="Fungal Genet. Biol.">
        <title>Evolution of novel wood decay mechanisms in Agaricales revealed by the genome sequences of Fistulina hepatica and Cylindrobasidium torrendii.</title>
        <authorList>
            <person name="Floudas D."/>
            <person name="Held B.W."/>
            <person name="Riley R."/>
            <person name="Nagy L.G."/>
            <person name="Koehler G."/>
            <person name="Ransdell A.S."/>
            <person name="Younus H."/>
            <person name="Chow J."/>
            <person name="Chiniquy J."/>
            <person name="Lipzen A."/>
            <person name="Tritt A."/>
            <person name="Sun H."/>
            <person name="Haridas S."/>
            <person name="LaButti K."/>
            <person name="Ohm R.A."/>
            <person name="Kues U."/>
            <person name="Blanchette R.A."/>
            <person name="Grigoriev I.V."/>
            <person name="Minto R.E."/>
            <person name="Hibbett D.S."/>
        </authorList>
    </citation>
    <scope>NUCLEOTIDE SEQUENCE [LARGE SCALE GENOMIC DNA]</scope>
    <source>
        <strain evidence="8 9">FP15055 ss-10</strain>
    </source>
</reference>
<dbReference type="STRING" id="1314674.A0A0D7BJ69"/>
<evidence type="ECO:0000313" key="8">
    <source>
        <dbReference type="EMBL" id="KIY70149.1"/>
    </source>
</evidence>
<dbReference type="AlphaFoldDB" id="A0A0D7BJ69"/>
<sequence length="406" mass="43516">MSSLPNLNVGAPDVPYFTPAQLPPAGTAKAKQNNDNPIPSLFQPIDIGDLKMQNRIVVSPMCQYSAMDGFVTPWHSAHLGGIFTRGPGLTFTEATAVTANGRISPEDAGIWSDAHAQAWSPIVQFAHSQNQKIAMQLGHAGRKSSTCAPWINGGRNASSVEERGWPGDTWAPSPIPYVDGWPTPNELDREGIDAVVAAFKEGARRALSVGFDALEIHGAHGYLISTFLSPTSNQRTDEYGGSFENRIRLALEIVDAVRSVMPSTMPLFFRISASEGIEEVSPDALGWTVSDTVRLAPILAQHGVNVLDVSAGGINPKQHFHVGPAYQAPMAVAVKKANSGLLVGTVGNITDGLLAQSVLDAQQADLIFCGRAFQYNPGTVLAFAQALDVQIHQAHQIEWGYKPPRK</sequence>
<keyword evidence="2" id="KW-0285">Flavoprotein</keyword>
<dbReference type="GO" id="GO:0003959">
    <property type="term" value="F:NADPH dehydrogenase activity"/>
    <property type="evidence" value="ECO:0007669"/>
    <property type="project" value="InterPro"/>
</dbReference>
<keyword evidence="5" id="KW-0560">Oxidoreductase</keyword>
<gene>
    <name evidence="8" type="ORF">CYLTODRAFT_488302</name>
</gene>
<comment type="cofactor">
    <cofactor evidence="1">
        <name>FMN</name>
        <dbReference type="ChEBI" id="CHEBI:58210"/>
    </cofactor>
</comment>
<dbReference type="GO" id="GO:0010181">
    <property type="term" value="F:FMN binding"/>
    <property type="evidence" value="ECO:0007669"/>
    <property type="project" value="InterPro"/>
</dbReference>
<dbReference type="Proteomes" id="UP000054007">
    <property type="component" value="Unassembled WGS sequence"/>
</dbReference>
<evidence type="ECO:0000313" key="9">
    <source>
        <dbReference type="Proteomes" id="UP000054007"/>
    </source>
</evidence>
<dbReference type="InterPro" id="IPR013785">
    <property type="entry name" value="Aldolase_TIM"/>
</dbReference>
<evidence type="ECO:0000259" key="7">
    <source>
        <dbReference type="Pfam" id="PF00724"/>
    </source>
</evidence>
<keyword evidence="4" id="KW-0521">NADP</keyword>
<dbReference type="OrthoDB" id="72788at2759"/>
<feature type="domain" description="NADH:flavin oxidoreductase/NADH oxidase N-terminal" evidence="7">
    <location>
        <begin position="40"/>
        <end position="380"/>
    </location>
</feature>
<dbReference type="InterPro" id="IPR044152">
    <property type="entry name" value="YqjM-like"/>
</dbReference>